<name>A0ACB7U0E9_DIOAL</name>
<evidence type="ECO:0000313" key="2">
    <source>
        <dbReference type="Proteomes" id="UP000827976"/>
    </source>
</evidence>
<keyword evidence="2" id="KW-1185">Reference proteome</keyword>
<sequence length="464" mass="51793">MKFKELLPRARCLSLLGISSNKKQAMQIHAQMITNSLLNEAEAVVELMENYFSIKEGEEYARLVFWNSDAALKNLSAWSALIQRCYLFESLPLYAQQIRMGVMPDKTSNICVLRACARTLALREGVQIHAQVFKAGFASDMALQTTCIHFYGNCRDIDSAYHVFDEMRERSCVTWNAMLSAYCLCLRAKKALELFNRMLREGVKPTERTALPVLSACAQLGELDKGTAAHGFICKAIVDYHEDLFIGTGMVDMYSKCGSLSNASKVFEEMTQRNVLAWTAMTAGLAMHGKGQEALRMLESMQEQGIMPNAVTFTCLLTACCHAGLVQEGLHLFELMQIRFGLKPQVQHYSCAVDLLGRTGMVDEAYDVIRNMPIEPDAVVWRTLLSACKMHNCVELATEAAGKLLQTDQASPMAIDTCEDFVALSNVYASAKRWDDVLMVRKEMKNLGIHNKPGFSSVNAHLLD</sequence>
<accession>A0ACB7U0E9</accession>
<protein>
    <submittedName>
        <fullName evidence="1">Tetratricopeptide-like helical domain-containing protein</fullName>
    </submittedName>
</protein>
<organism evidence="1 2">
    <name type="scientific">Dioscorea alata</name>
    <name type="common">Purple yam</name>
    <dbReference type="NCBI Taxonomy" id="55571"/>
    <lineage>
        <taxon>Eukaryota</taxon>
        <taxon>Viridiplantae</taxon>
        <taxon>Streptophyta</taxon>
        <taxon>Embryophyta</taxon>
        <taxon>Tracheophyta</taxon>
        <taxon>Spermatophyta</taxon>
        <taxon>Magnoliopsida</taxon>
        <taxon>Liliopsida</taxon>
        <taxon>Dioscoreales</taxon>
        <taxon>Dioscoreaceae</taxon>
        <taxon>Dioscorea</taxon>
    </lineage>
</organism>
<dbReference type="EMBL" id="CM037029">
    <property type="protein sequence ID" value="KAH7653732.1"/>
    <property type="molecule type" value="Genomic_DNA"/>
</dbReference>
<evidence type="ECO:0000313" key="1">
    <source>
        <dbReference type="EMBL" id="KAH7653732.1"/>
    </source>
</evidence>
<proteinExistence type="predicted"/>
<gene>
    <name evidence="1" type="ORF">IHE45_19G099000</name>
</gene>
<comment type="caution">
    <text evidence="1">The sequence shown here is derived from an EMBL/GenBank/DDBJ whole genome shotgun (WGS) entry which is preliminary data.</text>
</comment>
<dbReference type="Proteomes" id="UP000827976">
    <property type="component" value="Chromosome 19"/>
</dbReference>
<reference evidence="2" key="1">
    <citation type="journal article" date="2022" name="Nat. Commun.">
        <title>Chromosome evolution and the genetic basis of agronomically important traits in greater yam.</title>
        <authorList>
            <person name="Bredeson J.V."/>
            <person name="Lyons J.B."/>
            <person name="Oniyinde I.O."/>
            <person name="Okereke N.R."/>
            <person name="Kolade O."/>
            <person name="Nnabue I."/>
            <person name="Nwadili C.O."/>
            <person name="Hribova E."/>
            <person name="Parker M."/>
            <person name="Nwogha J."/>
            <person name="Shu S."/>
            <person name="Carlson J."/>
            <person name="Kariba R."/>
            <person name="Muthemba S."/>
            <person name="Knop K."/>
            <person name="Barton G.J."/>
            <person name="Sherwood A.V."/>
            <person name="Lopez-Montes A."/>
            <person name="Asiedu R."/>
            <person name="Jamnadass R."/>
            <person name="Muchugi A."/>
            <person name="Goodstein D."/>
            <person name="Egesi C.N."/>
            <person name="Featherston J."/>
            <person name="Asfaw A."/>
            <person name="Simpson G.G."/>
            <person name="Dolezel J."/>
            <person name="Hendre P.S."/>
            <person name="Van Deynze A."/>
            <person name="Kumar P.L."/>
            <person name="Obidiegwu J.E."/>
            <person name="Bhattacharjee R."/>
            <person name="Rokhsar D.S."/>
        </authorList>
    </citation>
    <scope>NUCLEOTIDE SEQUENCE [LARGE SCALE GENOMIC DNA]</scope>
    <source>
        <strain evidence="2">cv. TDa95/00328</strain>
    </source>
</reference>